<dbReference type="EMBL" id="JAHFVK010000002">
    <property type="protein sequence ID" value="MBT2135079.1"/>
    <property type="molecule type" value="Genomic_DNA"/>
</dbReference>
<sequence>MLVLAAAMWPAQAVAQDLIGPANLEAAIDLRGSVVGGEEGWLDGGFGKLREGGGEEGGTMARVRIASADLAWTPQFTWNLSGHVSATYQANVPDEVDFSEIYLKFRTSPGAVRFGARAGVFWPPISQEHSGVNWGVEDTITPSAANSWVGEEVKVLGLEASVETTLAEHGLSLTGAVFKHDDMAGTLLTYRGWALHDVKVTVGGDFPLPPLSASTAPYQAPITNPFWEEDGRAGFYGRLDWTPPLPVTFNAFYYDNRGDRMSSRAMQTSWRTRFWNLGAMATLGDSTVAKAQAMWGNTLVGPDTPYGIPADVDFATAYLLLTRKVGSDKLAARADWFETDDNSFVEYDNNNEDGWAATLTYQHPLKSYADLLVEVIHVYSDRPARLLNAGIAPEQDQTLLQTSIRVTL</sequence>
<accession>A0ABS5W5W3</accession>
<proteinExistence type="predicted"/>
<reference evidence="1 2" key="1">
    <citation type="submission" date="2021-05" db="EMBL/GenBank/DDBJ databases">
        <title>Croceibacterium sp. LX-88 genome sequence.</title>
        <authorList>
            <person name="Luo X."/>
        </authorList>
    </citation>
    <scope>NUCLEOTIDE SEQUENCE [LARGE SCALE GENOMIC DNA]</scope>
    <source>
        <strain evidence="1 2">LX-88</strain>
    </source>
</reference>
<evidence type="ECO:0000313" key="2">
    <source>
        <dbReference type="Proteomes" id="UP000811255"/>
    </source>
</evidence>
<organism evidence="1 2">
    <name type="scientific">Croceibacterium selenioxidans</name>
    <dbReference type="NCBI Taxonomy" id="2838833"/>
    <lineage>
        <taxon>Bacteria</taxon>
        <taxon>Pseudomonadati</taxon>
        <taxon>Pseudomonadota</taxon>
        <taxon>Alphaproteobacteria</taxon>
        <taxon>Sphingomonadales</taxon>
        <taxon>Erythrobacteraceae</taxon>
        <taxon>Croceibacterium</taxon>
    </lineage>
</organism>
<evidence type="ECO:0008006" key="3">
    <source>
        <dbReference type="Google" id="ProtNLM"/>
    </source>
</evidence>
<dbReference type="SUPFAM" id="SSF56935">
    <property type="entry name" value="Porins"/>
    <property type="match status" value="1"/>
</dbReference>
<keyword evidence="2" id="KW-1185">Reference proteome</keyword>
<comment type="caution">
    <text evidence="1">The sequence shown here is derived from an EMBL/GenBank/DDBJ whole genome shotgun (WGS) entry which is preliminary data.</text>
</comment>
<name>A0ABS5W5W3_9SPHN</name>
<protein>
    <recommendedName>
        <fullName evidence="3">Porin</fullName>
    </recommendedName>
</protein>
<dbReference type="Proteomes" id="UP000811255">
    <property type="component" value="Unassembled WGS sequence"/>
</dbReference>
<dbReference type="RefSeq" id="WP_214536667.1">
    <property type="nucleotide sequence ID" value="NZ_JAHFVK010000002.1"/>
</dbReference>
<gene>
    <name evidence="1" type="ORF">KK137_12140</name>
</gene>
<evidence type="ECO:0000313" key="1">
    <source>
        <dbReference type="EMBL" id="MBT2135079.1"/>
    </source>
</evidence>